<evidence type="ECO:0000313" key="1">
    <source>
        <dbReference type="EMBL" id="GAF90044.1"/>
    </source>
</evidence>
<feature type="non-terminal residue" evidence="1">
    <location>
        <position position="1"/>
    </location>
</feature>
<accession>X0TA21</accession>
<proteinExistence type="predicted"/>
<name>X0TA21_9ZZZZ</name>
<dbReference type="EMBL" id="BARS01012776">
    <property type="protein sequence ID" value="GAF90044.1"/>
    <property type="molecule type" value="Genomic_DNA"/>
</dbReference>
<dbReference type="PANTHER" id="PTHR33307">
    <property type="entry name" value="ALPHA-RHAMNOSIDASE (EUROFUNG)"/>
    <property type="match status" value="1"/>
</dbReference>
<protein>
    <submittedName>
        <fullName evidence="1">Uncharacterized protein</fullName>
    </submittedName>
</protein>
<dbReference type="InterPro" id="IPR013783">
    <property type="entry name" value="Ig-like_fold"/>
</dbReference>
<sequence length="196" mass="22653">QTGSEPDSQLQNMKQNYQEWLSKRPAVDLLVEYDPFPVALDIPKPRFTWLMDLKGRGRRQTAYQILVASSRKILDADEGDMWNPGLLASDQSSQITYEGLLLDSNREYFWKVRIRDEAGKIHPYSKTGTFNTGLFSEEDWTADWIGRGDADEVLSDVDAFAARKISEEVQNVIPESRSPLFRHEFRVEKNVRRARL</sequence>
<dbReference type="Gene3D" id="2.60.40.10">
    <property type="entry name" value="Immunoglobulins"/>
    <property type="match status" value="1"/>
</dbReference>
<feature type="non-terminal residue" evidence="1">
    <location>
        <position position="196"/>
    </location>
</feature>
<dbReference type="Pfam" id="PF25788">
    <property type="entry name" value="Ig_Rha78A_N"/>
    <property type="match status" value="1"/>
</dbReference>
<dbReference type="PANTHER" id="PTHR33307:SF6">
    <property type="entry name" value="ALPHA-RHAMNOSIDASE (EUROFUNG)-RELATED"/>
    <property type="match status" value="1"/>
</dbReference>
<comment type="caution">
    <text evidence="1">The sequence shown here is derived from an EMBL/GenBank/DDBJ whole genome shotgun (WGS) entry which is preliminary data.</text>
</comment>
<organism evidence="1">
    <name type="scientific">marine sediment metagenome</name>
    <dbReference type="NCBI Taxonomy" id="412755"/>
    <lineage>
        <taxon>unclassified sequences</taxon>
        <taxon>metagenomes</taxon>
        <taxon>ecological metagenomes</taxon>
    </lineage>
</organism>
<dbReference type="AlphaFoldDB" id="X0TA21"/>
<gene>
    <name evidence="1" type="ORF">S01H1_22577</name>
</gene>
<dbReference type="InterPro" id="IPR016007">
    <property type="entry name" value="Alpha_rhamnosid"/>
</dbReference>
<reference evidence="1" key="1">
    <citation type="journal article" date="2014" name="Front. Microbiol.">
        <title>High frequency of phylogenetically diverse reductive dehalogenase-homologous genes in deep subseafloor sedimentary metagenomes.</title>
        <authorList>
            <person name="Kawai M."/>
            <person name="Futagami T."/>
            <person name="Toyoda A."/>
            <person name="Takaki Y."/>
            <person name="Nishi S."/>
            <person name="Hori S."/>
            <person name="Arai W."/>
            <person name="Tsubouchi T."/>
            <person name="Morono Y."/>
            <person name="Uchiyama I."/>
            <person name="Ito T."/>
            <person name="Fujiyama A."/>
            <person name="Inagaki F."/>
            <person name="Takami H."/>
        </authorList>
    </citation>
    <scope>NUCLEOTIDE SEQUENCE</scope>
    <source>
        <strain evidence="1">Expedition CK06-06</strain>
    </source>
</reference>